<evidence type="ECO:0000313" key="16">
    <source>
        <dbReference type="Proteomes" id="UP000284219"/>
    </source>
</evidence>
<accession>A0A419SQQ4</accession>
<dbReference type="GO" id="GO:0032049">
    <property type="term" value="P:cardiolipin biosynthetic process"/>
    <property type="evidence" value="ECO:0007669"/>
    <property type="project" value="UniProtKB-UniRule"/>
</dbReference>
<dbReference type="NCBIfam" id="TIGR04265">
    <property type="entry name" value="bac_cardiolipin"/>
    <property type="match status" value="1"/>
</dbReference>
<feature type="domain" description="PLD phosphodiesterase" evidence="14">
    <location>
        <begin position="388"/>
        <end position="415"/>
    </location>
</feature>
<evidence type="ECO:0000256" key="1">
    <source>
        <dbReference type="ARBA" id="ARBA00004651"/>
    </source>
</evidence>
<dbReference type="Proteomes" id="UP000284219">
    <property type="component" value="Unassembled WGS sequence"/>
</dbReference>
<comment type="function">
    <text evidence="12">Catalyzes the reversible phosphatidyl group transfer from one phosphatidylglycerol molecule to another to form cardiolipin (CL) (diphosphatidylglycerol) and glycerol.</text>
</comment>
<evidence type="ECO:0000256" key="5">
    <source>
        <dbReference type="ARBA" id="ARBA00022692"/>
    </source>
</evidence>
<comment type="caution">
    <text evidence="15">The sequence shown here is derived from an EMBL/GenBank/DDBJ whole genome shotgun (WGS) entry which is preliminary data.</text>
</comment>
<keyword evidence="4 12" id="KW-0808">Transferase</keyword>
<keyword evidence="6" id="KW-0677">Repeat</keyword>
<reference evidence="15 16" key="1">
    <citation type="submission" date="2016-08" db="EMBL/GenBank/DDBJ databases">
        <title>Novel Firmicute Genomes.</title>
        <authorList>
            <person name="Poppleton D.I."/>
            <person name="Gribaldo S."/>
        </authorList>
    </citation>
    <scope>NUCLEOTIDE SEQUENCE [LARGE SCALE GENOMIC DNA]</scope>
    <source>
        <strain evidence="15 16">RAOx-1</strain>
    </source>
</reference>
<dbReference type="CDD" id="cd09110">
    <property type="entry name" value="PLDc_CLS_1"/>
    <property type="match status" value="1"/>
</dbReference>
<dbReference type="AlphaFoldDB" id="A0A419SQQ4"/>
<evidence type="ECO:0000256" key="10">
    <source>
        <dbReference type="ARBA" id="ARBA00023209"/>
    </source>
</evidence>
<feature type="active site" evidence="12">
    <location>
        <position position="393"/>
    </location>
</feature>
<keyword evidence="8 12" id="KW-0443">Lipid metabolism</keyword>
<organism evidence="15 16">
    <name type="scientific">Ammoniphilus oxalaticus</name>
    <dbReference type="NCBI Taxonomy" id="66863"/>
    <lineage>
        <taxon>Bacteria</taxon>
        <taxon>Bacillati</taxon>
        <taxon>Bacillota</taxon>
        <taxon>Bacilli</taxon>
        <taxon>Bacillales</taxon>
        <taxon>Paenibacillaceae</taxon>
        <taxon>Aneurinibacillus group</taxon>
        <taxon>Ammoniphilus</taxon>
    </lineage>
</organism>
<dbReference type="Pfam" id="PF13396">
    <property type="entry name" value="PLDc_N"/>
    <property type="match status" value="1"/>
</dbReference>
<evidence type="ECO:0000256" key="8">
    <source>
        <dbReference type="ARBA" id="ARBA00023098"/>
    </source>
</evidence>
<dbReference type="InterPro" id="IPR027379">
    <property type="entry name" value="CLS_N"/>
</dbReference>
<dbReference type="InterPro" id="IPR001736">
    <property type="entry name" value="PLipase_D/transphosphatidylase"/>
</dbReference>
<keyword evidence="11 12" id="KW-1208">Phospholipid metabolism</keyword>
<evidence type="ECO:0000256" key="12">
    <source>
        <dbReference type="HAMAP-Rule" id="MF_01916"/>
    </source>
</evidence>
<comment type="subcellular location">
    <subcellularLocation>
        <location evidence="1 12">Cell membrane</location>
        <topology evidence="1 12">Multi-pass membrane protein</topology>
    </subcellularLocation>
</comment>
<feature type="transmembrane region" description="Helical" evidence="12">
    <location>
        <begin position="6"/>
        <end position="23"/>
    </location>
</feature>
<comment type="catalytic activity">
    <reaction evidence="12">
        <text>2 a 1,2-diacyl-sn-glycero-3-phospho-(1'-sn-glycerol) = a cardiolipin + glycerol</text>
        <dbReference type="Rhea" id="RHEA:31451"/>
        <dbReference type="ChEBI" id="CHEBI:17754"/>
        <dbReference type="ChEBI" id="CHEBI:62237"/>
        <dbReference type="ChEBI" id="CHEBI:64716"/>
    </reaction>
</comment>
<sequence length="475" mass="54926">MLTHLFTILFTLSVIFIASIIVLENRNPSRTVAWLVILTIFPIIGFVFYIFVGRNIRKRRRYKDKTINLNELHQLFNIPYDVTDYQTLQPISSKQERLVHLLLHNASLPMTQLNQVEILTNGEATFEKMFEELRRAEHHIHFITFILRNDQVGNELKKILIEKAKQGIKVRMIIDGLGSRQLSRSYKQELKEAGVELVSFSPILFPYLRKINYRNHRKITIIDGEVGFLGGLNVGDEYLGLNEKFGFWRDTHMMVKGDAVYFLQLIFLHDWRFSTDQIVRPEPCYFPKHEIKQPLHVQIAASGPDSDWEYILKVYFSLITQAKKTVYITTPYLIPDDSIAMALKTAALSGVDVRILVPGIPDHVVVHWASRSYYRELIEAGVKIYSYLKGFIHAKIIIVDGQVVTIGTANFDIRSFHHNFEVSGVIYDPKVADRLSQDFFEDLSYSEQLDLDQIVNRPIGEKARESIARLMSPLL</sequence>
<dbReference type="EMBL" id="MCHY01000002">
    <property type="protein sequence ID" value="RKD26834.1"/>
    <property type="molecule type" value="Genomic_DNA"/>
</dbReference>
<evidence type="ECO:0000256" key="13">
    <source>
        <dbReference type="NCBIfam" id="TIGR04265"/>
    </source>
</evidence>
<evidence type="ECO:0000256" key="2">
    <source>
        <dbReference type="ARBA" id="ARBA00022475"/>
    </source>
</evidence>
<feature type="active site" evidence="12">
    <location>
        <position position="218"/>
    </location>
</feature>
<keyword evidence="3 12" id="KW-0444">Lipid biosynthesis</keyword>
<dbReference type="PROSITE" id="PS50035">
    <property type="entry name" value="PLD"/>
    <property type="match status" value="2"/>
</dbReference>
<dbReference type="GO" id="GO:0005886">
    <property type="term" value="C:plasma membrane"/>
    <property type="evidence" value="ECO:0007669"/>
    <property type="project" value="UniProtKB-SubCell"/>
</dbReference>
<keyword evidence="16" id="KW-1185">Reference proteome</keyword>
<evidence type="ECO:0000256" key="3">
    <source>
        <dbReference type="ARBA" id="ARBA00022516"/>
    </source>
</evidence>
<dbReference type="Pfam" id="PF13091">
    <property type="entry name" value="PLDc_2"/>
    <property type="match status" value="2"/>
</dbReference>
<name>A0A419SQQ4_9BACL</name>
<evidence type="ECO:0000256" key="4">
    <source>
        <dbReference type="ARBA" id="ARBA00022679"/>
    </source>
</evidence>
<dbReference type="InterPro" id="IPR030874">
    <property type="entry name" value="Cardiolipin_synth_Firmi"/>
</dbReference>
<keyword evidence="9 12" id="KW-0472">Membrane</keyword>
<evidence type="ECO:0000256" key="9">
    <source>
        <dbReference type="ARBA" id="ARBA00023136"/>
    </source>
</evidence>
<feature type="transmembrane region" description="Helical" evidence="12">
    <location>
        <begin position="32"/>
        <end position="52"/>
    </location>
</feature>
<evidence type="ECO:0000256" key="11">
    <source>
        <dbReference type="ARBA" id="ARBA00023264"/>
    </source>
</evidence>
<dbReference type="InterPro" id="IPR025202">
    <property type="entry name" value="PLD-like_dom"/>
</dbReference>
<evidence type="ECO:0000256" key="7">
    <source>
        <dbReference type="ARBA" id="ARBA00022989"/>
    </source>
</evidence>
<dbReference type="FunFam" id="3.30.870.10:FF:000014">
    <property type="entry name" value="Cardiolipin synthase"/>
    <property type="match status" value="1"/>
</dbReference>
<dbReference type="EC" id="2.7.8.-" evidence="12 13"/>
<evidence type="ECO:0000259" key="14">
    <source>
        <dbReference type="PROSITE" id="PS50035"/>
    </source>
</evidence>
<evidence type="ECO:0000256" key="6">
    <source>
        <dbReference type="ARBA" id="ARBA00022737"/>
    </source>
</evidence>
<dbReference type="GO" id="GO:0008808">
    <property type="term" value="F:cardiolipin synthase activity"/>
    <property type="evidence" value="ECO:0007669"/>
    <property type="project" value="UniProtKB-UniRule"/>
</dbReference>
<feature type="active site" evidence="12">
    <location>
        <position position="400"/>
    </location>
</feature>
<dbReference type="SMART" id="SM00155">
    <property type="entry name" value="PLDc"/>
    <property type="match status" value="2"/>
</dbReference>
<keyword evidence="5 12" id="KW-0812">Transmembrane</keyword>
<proteinExistence type="inferred from homology"/>
<dbReference type="HAMAP" id="MF_01916">
    <property type="entry name" value="Cardiolipin_synth_Cls"/>
    <property type="match status" value="1"/>
</dbReference>
<feature type="domain" description="PLD phosphodiesterase" evidence="14">
    <location>
        <begin position="211"/>
        <end position="238"/>
    </location>
</feature>
<dbReference type="PANTHER" id="PTHR21248:SF20">
    <property type="entry name" value="CARDIOLIPIN SYNTHASE YWIE-RELATED"/>
    <property type="match status" value="1"/>
</dbReference>
<dbReference type="InterPro" id="IPR022924">
    <property type="entry name" value="Cardiolipin_synthase"/>
</dbReference>
<evidence type="ECO:0000313" key="15">
    <source>
        <dbReference type="EMBL" id="RKD26834.1"/>
    </source>
</evidence>
<keyword evidence="2 12" id="KW-1003">Cell membrane</keyword>
<dbReference type="CDD" id="cd09112">
    <property type="entry name" value="PLDc_CLS_2"/>
    <property type="match status" value="1"/>
</dbReference>
<protein>
    <recommendedName>
        <fullName evidence="12 13">Cardiolipin synthase</fullName>
        <shortName evidence="12">CL synthase</shortName>
        <ecNumber evidence="12 13">2.7.8.-</ecNumber>
    </recommendedName>
</protein>
<feature type="active site" evidence="12">
    <location>
        <position position="216"/>
    </location>
</feature>
<keyword evidence="7 12" id="KW-1133">Transmembrane helix</keyword>
<comment type="similarity">
    <text evidence="12">Belongs to the phospholipase D family. Cardiolipin synthase subfamily.</text>
</comment>
<dbReference type="SUPFAM" id="SSF56024">
    <property type="entry name" value="Phospholipase D/nuclease"/>
    <property type="match status" value="2"/>
</dbReference>
<gene>
    <name evidence="15" type="ORF">BEP19_16215</name>
</gene>
<feature type="active site" evidence="12">
    <location>
        <position position="395"/>
    </location>
</feature>
<dbReference type="Gene3D" id="3.30.870.10">
    <property type="entry name" value="Endonuclease Chain A"/>
    <property type="match status" value="2"/>
</dbReference>
<dbReference type="PANTHER" id="PTHR21248">
    <property type="entry name" value="CARDIOLIPIN SYNTHASE"/>
    <property type="match status" value="1"/>
</dbReference>
<feature type="active site" evidence="12">
    <location>
        <position position="223"/>
    </location>
</feature>
<keyword evidence="10 12" id="KW-0594">Phospholipid biosynthesis</keyword>